<comment type="cofactor">
    <cofactor evidence="5">
        <name>a divalent metal cation</name>
        <dbReference type="ChEBI" id="CHEBI:60240"/>
    </cofactor>
</comment>
<comment type="subcellular location">
    <subcellularLocation>
        <location evidence="1 5">Cytoplasm</location>
    </subcellularLocation>
</comment>
<evidence type="ECO:0000313" key="6">
    <source>
        <dbReference type="EMBL" id="MDQ2070726.1"/>
    </source>
</evidence>
<keyword evidence="7" id="KW-1185">Reference proteome</keyword>
<dbReference type="PANTHER" id="PTHR43213">
    <property type="entry name" value="BIFUNCTIONAL DTTP/UTP PYROPHOSPHATASE/METHYLTRANSFERASE PROTEIN-RELATED"/>
    <property type="match status" value="1"/>
</dbReference>
<dbReference type="InterPro" id="IPR029001">
    <property type="entry name" value="ITPase-like_fam"/>
</dbReference>
<reference evidence="6 7" key="1">
    <citation type="submission" date="2023-08" db="EMBL/GenBank/DDBJ databases">
        <title>Whole-genome sequencing of halo(alkali)philic microorganisms from hypersaline lakes.</title>
        <authorList>
            <person name="Sorokin D.Y."/>
            <person name="Abbas B."/>
            <person name="Merkel A.Y."/>
        </authorList>
    </citation>
    <scope>NUCLEOTIDE SEQUENCE [LARGE SCALE GENOMIC DNA]</scope>
    <source>
        <strain evidence="6 7">AB-CW4</strain>
    </source>
</reference>
<dbReference type="HAMAP" id="MF_00528">
    <property type="entry name" value="Maf"/>
    <property type="match status" value="1"/>
</dbReference>
<feature type="site" description="Important for substrate specificity" evidence="5">
    <location>
        <position position="159"/>
    </location>
</feature>
<dbReference type="EMBL" id="JAVDDT010000009">
    <property type="protein sequence ID" value="MDQ2070726.1"/>
    <property type="molecule type" value="Genomic_DNA"/>
</dbReference>
<comment type="caution">
    <text evidence="5">Lacks conserved residue(s) required for the propagation of feature annotation.</text>
</comment>
<dbReference type="PANTHER" id="PTHR43213:SF10">
    <property type="entry name" value="7-METHYL-GTP PYROPHOSPHATASE"/>
    <property type="match status" value="1"/>
</dbReference>
<organism evidence="6 7">
    <name type="scientific">Natronospira bacteriovora</name>
    <dbReference type="NCBI Taxonomy" id="3069753"/>
    <lineage>
        <taxon>Bacteria</taxon>
        <taxon>Pseudomonadati</taxon>
        <taxon>Pseudomonadota</taxon>
        <taxon>Gammaproteobacteria</taxon>
        <taxon>Natronospirales</taxon>
        <taxon>Natronospiraceae</taxon>
        <taxon>Natronospira</taxon>
    </lineage>
</organism>
<evidence type="ECO:0000256" key="1">
    <source>
        <dbReference type="ARBA" id="ARBA00004496"/>
    </source>
</evidence>
<protein>
    <recommendedName>
        <fullName evidence="5">7-methyl-GTP pyrophosphatase</fullName>
        <shortName evidence="5">m(7)GTP pyrophosphatase</shortName>
        <ecNumber evidence="5">3.6.1.-</ecNumber>
    </recommendedName>
</protein>
<evidence type="ECO:0000313" key="7">
    <source>
        <dbReference type="Proteomes" id="UP001239019"/>
    </source>
</evidence>
<dbReference type="CDD" id="cd00555">
    <property type="entry name" value="Maf"/>
    <property type="match status" value="1"/>
</dbReference>
<sequence length="201" mass="21559">MANPGNIVLASRSPYRAELLGRLLPDFEQQAADIDESPHARENPADYVSRLSRVKARAVAERLQDPQSLIIGSDQAAVLDGQILGKPESMERGIAMLTACAGKEVHFMTGLCLMGGDGTVIEEHLDQTRVRFRPFESATARAYLEKEAALDCAGSFRCEGLGISLFEAIESEDPTALIGLPLIALARALRAAGADPLNLGE</sequence>
<keyword evidence="3 5" id="KW-0378">Hydrolase</keyword>
<feature type="site" description="Important for substrate specificity" evidence="5">
    <location>
        <position position="15"/>
    </location>
</feature>
<dbReference type="RefSeq" id="WP_306729221.1">
    <property type="nucleotide sequence ID" value="NZ_JAVDDT010000009.1"/>
</dbReference>
<dbReference type="Proteomes" id="UP001239019">
    <property type="component" value="Unassembled WGS sequence"/>
</dbReference>
<keyword evidence="2 5" id="KW-0963">Cytoplasm</keyword>
<dbReference type="PIRSF" id="PIRSF006305">
    <property type="entry name" value="Maf"/>
    <property type="match status" value="1"/>
</dbReference>
<name>A0ABU0W9L9_9GAMM</name>
<evidence type="ECO:0000256" key="4">
    <source>
        <dbReference type="ARBA" id="ARBA00023080"/>
    </source>
</evidence>
<dbReference type="NCBIfam" id="TIGR00172">
    <property type="entry name" value="maf"/>
    <property type="match status" value="1"/>
</dbReference>
<comment type="caution">
    <text evidence="6">The sequence shown here is derived from an EMBL/GenBank/DDBJ whole genome shotgun (WGS) entry which is preliminary data.</text>
</comment>
<evidence type="ECO:0000256" key="5">
    <source>
        <dbReference type="HAMAP-Rule" id="MF_00528"/>
    </source>
</evidence>
<dbReference type="SUPFAM" id="SSF52972">
    <property type="entry name" value="ITPase-like"/>
    <property type="match status" value="1"/>
</dbReference>
<comment type="catalytic activity">
    <reaction evidence="5">
        <text>N(7)-methyl-GTP + H2O = N(7)-methyl-GMP + diphosphate + H(+)</text>
        <dbReference type="Rhea" id="RHEA:58744"/>
        <dbReference type="ChEBI" id="CHEBI:15377"/>
        <dbReference type="ChEBI" id="CHEBI:15378"/>
        <dbReference type="ChEBI" id="CHEBI:33019"/>
        <dbReference type="ChEBI" id="CHEBI:58285"/>
        <dbReference type="ChEBI" id="CHEBI:87133"/>
    </reaction>
</comment>
<proteinExistence type="inferred from homology"/>
<gene>
    <name evidence="6" type="ORF">RBH19_12670</name>
</gene>
<accession>A0ABU0W9L9</accession>
<dbReference type="Pfam" id="PF02545">
    <property type="entry name" value="Maf"/>
    <property type="match status" value="1"/>
</dbReference>
<feature type="active site" description="Proton acceptor" evidence="5">
    <location>
        <position position="74"/>
    </location>
</feature>
<dbReference type="EC" id="3.6.1.-" evidence="5"/>
<comment type="similarity">
    <text evidence="5">Belongs to the Maf family. YceF subfamily.</text>
</comment>
<dbReference type="InterPro" id="IPR003697">
    <property type="entry name" value="Maf-like"/>
</dbReference>
<evidence type="ECO:0000256" key="3">
    <source>
        <dbReference type="ARBA" id="ARBA00022801"/>
    </source>
</evidence>
<comment type="function">
    <text evidence="5">Nucleoside triphosphate pyrophosphatase that hydrolyzes 7-methyl-GTP (m(7)GTP). May have a dual role in cell division arrest and in preventing the incorporation of modified nucleotides into cellular nucleic acids.</text>
</comment>
<evidence type="ECO:0000256" key="2">
    <source>
        <dbReference type="ARBA" id="ARBA00022490"/>
    </source>
</evidence>
<keyword evidence="4 5" id="KW-0546">Nucleotide metabolism</keyword>
<feature type="site" description="Important for substrate specificity" evidence="5">
    <location>
        <position position="75"/>
    </location>
</feature>
<dbReference type="Gene3D" id="3.90.950.10">
    <property type="match status" value="1"/>
</dbReference>